<keyword evidence="2" id="KW-1185">Reference proteome</keyword>
<name>A0A1E3HA73_9TREE</name>
<accession>A0A1E3HA73</accession>
<gene>
    <name evidence="1" type="ORF">L202_07763</name>
</gene>
<organism evidence="1 2">
    <name type="scientific">Cryptococcus amylolentus CBS 6039</name>
    <dbReference type="NCBI Taxonomy" id="1295533"/>
    <lineage>
        <taxon>Eukaryota</taxon>
        <taxon>Fungi</taxon>
        <taxon>Dikarya</taxon>
        <taxon>Basidiomycota</taxon>
        <taxon>Agaricomycotina</taxon>
        <taxon>Tremellomycetes</taxon>
        <taxon>Tremellales</taxon>
        <taxon>Cryptococcaceae</taxon>
        <taxon>Cryptococcus</taxon>
    </lineage>
</organism>
<reference evidence="1 2" key="1">
    <citation type="submission" date="2016-06" db="EMBL/GenBank/DDBJ databases">
        <title>Evolution of pathogenesis and genome organization in the Tremellales.</title>
        <authorList>
            <person name="Cuomo C."/>
            <person name="Litvintseva A."/>
            <person name="Heitman J."/>
            <person name="Chen Y."/>
            <person name="Sun S."/>
            <person name="Springer D."/>
            <person name="Dromer F."/>
            <person name="Young S."/>
            <person name="Zeng Q."/>
            <person name="Chapman S."/>
            <person name="Gujja S."/>
            <person name="Saif S."/>
            <person name="Birren B."/>
        </authorList>
    </citation>
    <scope>NUCLEOTIDE SEQUENCE [LARGE SCALE GENOMIC DNA]</scope>
    <source>
        <strain evidence="1 2">CBS 6039</strain>
    </source>
</reference>
<dbReference type="EMBL" id="AWGJ01000013">
    <property type="protein sequence ID" value="ODN73204.1"/>
    <property type="molecule type" value="Genomic_DNA"/>
</dbReference>
<dbReference type="AlphaFoldDB" id="A0A1E3HA73"/>
<dbReference type="Proteomes" id="UP000094065">
    <property type="component" value="Unassembled WGS sequence"/>
</dbReference>
<comment type="caution">
    <text evidence="1">The sequence shown here is derived from an EMBL/GenBank/DDBJ whole genome shotgun (WGS) entry which is preliminary data.</text>
</comment>
<evidence type="ECO:0000313" key="1">
    <source>
        <dbReference type="EMBL" id="ODN73204.1"/>
    </source>
</evidence>
<protein>
    <submittedName>
        <fullName evidence="1">Uncharacterized protein</fullName>
    </submittedName>
</protein>
<evidence type="ECO:0000313" key="2">
    <source>
        <dbReference type="Proteomes" id="UP000094065"/>
    </source>
</evidence>
<dbReference type="RefSeq" id="XP_018989116.1">
    <property type="nucleotide sequence ID" value="XM_019142545.1"/>
</dbReference>
<proteinExistence type="predicted"/>
<dbReference type="GeneID" id="30159072"/>
<sequence>MSMVRSVLTPRRRTRATERLFFIAVTRWISEGPDMYSTENASWAYTRHLLSGKERRRCIGCSSCHVSSRPTVIKQLGAYYNNEMSSFGCSIQSYQLLHYCIAIYQAINITSRLDRRHIPVTLVQPSVRSRSAERRLLVPASISSV</sequence>